<dbReference type="AlphaFoldDB" id="A0A6A5LT52"/>
<dbReference type="CDD" id="cd02440">
    <property type="entry name" value="AdoMet_MTases"/>
    <property type="match status" value="1"/>
</dbReference>
<dbReference type="Gene3D" id="3.40.50.150">
    <property type="entry name" value="Vaccinia Virus protein VP39"/>
    <property type="match status" value="1"/>
</dbReference>
<feature type="chain" id="PRO_5043344062" evidence="12">
    <location>
        <begin position="28"/>
        <end position="894"/>
    </location>
</feature>
<dbReference type="EMBL" id="WOCE01000009">
    <property type="protein sequence ID" value="KAE9606675.1"/>
    <property type="molecule type" value="Genomic_DNA"/>
</dbReference>
<keyword evidence="2 13" id="KW-0489">Methyltransferase</keyword>
<dbReference type="InterPro" id="IPR029063">
    <property type="entry name" value="SAM-dependent_MTases_sf"/>
</dbReference>
<keyword evidence="3 13" id="KW-0808">Transferase</keyword>
<keyword evidence="4 11" id="KW-0812">Transmembrane</keyword>
<feature type="compositionally biased region" description="Low complexity" evidence="10">
    <location>
        <begin position="107"/>
        <end position="121"/>
    </location>
</feature>
<evidence type="ECO:0000256" key="2">
    <source>
        <dbReference type="ARBA" id="ARBA00022603"/>
    </source>
</evidence>
<comment type="caution">
    <text evidence="13">The sequence shown here is derived from an EMBL/GenBank/DDBJ whole genome shotgun (WGS) entry which is preliminary data.</text>
</comment>
<proteinExistence type="inferred from homology"/>
<evidence type="ECO:0000256" key="8">
    <source>
        <dbReference type="ARBA" id="ARBA00023180"/>
    </source>
</evidence>
<organism evidence="13 14">
    <name type="scientific">Lupinus albus</name>
    <name type="common">White lupine</name>
    <name type="synonym">Lupinus termis</name>
    <dbReference type="NCBI Taxonomy" id="3870"/>
    <lineage>
        <taxon>Eukaryota</taxon>
        <taxon>Viridiplantae</taxon>
        <taxon>Streptophyta</taxon>
        <taxon>Embryophyta</taxon>
        <taxon>Tracheophyta</taxon>
        <taxon>Spermatophyta</taxon>
        <taxon>Magnoliopsida</taxon>
        <taxon>eudicotyledons</taxon>
        <taxon>Gunneridae</taxon>
        <taxon>Pentapetalae</taxon>
        <taxon>rosids</taxon>
        <taxon>fabids</taxon>
        <taxon>Fabales</taxon>
        <taxon>Fabaceae</taxon>
        <taxon>Papilionoideae</taxon>
        <taxon>50 kb inversion clade</taxon>
        <taxon>genistoids sensu lato</taxon>
        <taxon>core genistoids</taxon>
        <taxon>Genisteae</taxon>
        <taxon>Lupinus</taxon>
    </lineage>
</organism>
<evidence type="ECO:0000256" key="7">
    <source>
        <dbReference type="ARBA" id="ARBA00023136"/>
    </source>
</evidence>
<dbReference type="GO" id="GO:0008168">
    <property type="term" value="F:methyltransferase activity"/>
    <property type="evidence" value="ECO:0007669"/>
    <property type="project" value="UniProtKB-KW"/>
</dbReference>
<evidence type="ECO:0000256" key="1">
    <source>
        <dbReference type="ARBA" id="ARBA00008361"/>
    </source>
</evidence>
<reference evidence="14" key="1">
    <citation type="journal article" date="2020" name="Nat. Commun.">
        <title>Genome sequence of the cluster root forming white lupin.</title>
        <authorList>
            <person name="Hufnagel B."/>
            <person name="Marques A."/>
            <person name="Soriano A."/>
            <person name="Marques L."/>
            <person name="Divol F."/>
            <person name="Doumas P."/>
            <person name="Sallet E."/>
            <person name="Mancinotti D."/>
            <person name="Carrere S."/>
            <person name="Marande W."/>
            <person name="Arribat S."/>
            <person name="Keller J."/>
            <person name="Huneau C."/>
            <person name="Blein T."/>
            <person name="Aime D."/>
            <person name="Laguerre M."/>
            <person name="Taylor J."/>
            <person name="Schubert V."/>
            <person name="Nelson M."/>
            <person name="Geu-Flores F."/>
            <person name="Crespi M."/>
            <person name="Gallardo-Guerrero K."/>
            <person name="Delaux P.-M."/>
            <person name="Salse J."/>
            <person name="Berges H."/>
            <person name="Guyot R."/>
            <person name="Gouzy J."/>
            <person name="Peret B."/>
        </authorList>
    </citation>
    <scope>NUCLEOTIDE SEQUENCE [LARGE SCALE GENOMIC DNA]</scope>
    <source>
        <strain evidence="14">cv. Amiga</strain>
    </source>
</reference>
<evidence type="ECO:0000256" key="3">
    <source>
        <dbReference type="ARBA" id="ARBA00022679"/>
    </source>
</evidence>
<name>A0A6A5LT52_LUPAL</name>
<dbReference type="FunFam" id="3.40.50.150:FF:000084">
    <property type="entry name" value="probable methyltransferase PMT23"/>
    <property type="match status" value="1"/>
</dbReference>
<evidence type="ECO:0000256" key="4">
    <source>
        <dbReference type="ARBA" id="ARBA00022692"/>
    </source>
</evidence>
<keyword evidence="7 11" id="KW-0472">Membrane</keyword>
<dbReference type="InterPro" id="IPR004159">
    <property type="entry name" value="Put_SAM_MeTrfase"/>
</dbReference>
<evidence type="ECO:0000313" key="14">
    <source>
        <dbReference type="Proteomes" id="UP000447434"/>
    </source>
</evidence>
<feature type="transmembrane region" description="Helical" evidence="11">
    <location>
        <begin position="65"/>
        <end position="84"/>
    </location>
</feature>
<dbReference type="OrthoDB" id="2013972at2759"/>
<feature type="compositionally biased region" description="Polar residues" evidence="10">
    <location>
        <begin position="126"/>
        <end position="147"/>
    </location>
</feature>
<evidence type="ECO:0000313" key="13">
    <source>
        <dbReference type="EMBL" id="KAE9606675.1"/>
    </source>
</evidence>
<evidence type="ECO:0000256" key="12">
    <source>
        <dbReference type="SAM" id="SignalP"/>
    </source>
</evidence>
<comment type="subcellular location">
    <subcellularLocation>
        <location evidence="9">Endomembrane system</location>
        <topology evidence="9">Single-pass type II membrane protein</topology>
    </subcellularLocation>
</comment>
<dbReference type="PANTHER" id="PTHR10108">
    <property type="entry name" value="SAM-DEPENDENT METHYLTRANSFERASE"/>
    <property type="match status" value="1"/>
</dbReference>
<keyword evidence="6 11" id="KW-1133">Transmembrane helix</keyword>
<dbReference type="GO" id="GO:0005768">
    <property type="term" value="C:endosome"/>
    <property type="evidence" value="ECO:0007669"/>
    <property type="project" value="TreeGrafter"/>
</dbReference>
<comment type="similarity">
    <text evidence="1">Belongs to the methyltransferase superfamily.</text>
</comment>
<keyword evidence="12" id="KW-0732">Signal</keyword>
<feature type="signal peptide" evidence="12">
    <location>
        <begin position="1"/>
        <end position="27"/>
    </location>
</feature>
<evidence type="ECO:0000256" key="10">
    <source>
        <dbReference type="SAM" id="MobiDB-lite"/>
    </source>
</evidence>
<feature type="compositionally biased region" description="Basic and acidic residues" evidence="10">
    <location>
        <begin position="309"/>
        <end position="328"/>
    </location>
</feature>
<evidence type="ECO:0000256" key="6">
    <source>
        <dbReference type="ARBA" id="ARBA00022989"/>
    </source>
</evidence>
<protein>
    <submittedName>
        <fullName evidence="13">Putative S-adenosyl-L-methionine-dependent methyltransferase</fullName>
    </submittedName>
</protein>
<keyword evidence="14" id="KW-1185">Reference proteome</keyword>
<dbReference type="Pfam" id="PF03141">
    <property type="entry name" value="Methyltransf_29"/>
    <property type="match status" value="1"/>
</dbReference>
<dbReference type="SUPFAM" id="SSF53335">
    <property type="entry name" value="S-adenosyl-L-methionine-dependent methyltransferases"/>
    <property type="match status" value="2"/>
</dbReference>
<keyword evidence="8" id="KW-0325">Glycoprotein</keyword>
<dbReference type="GO" id="GO:0032259">
    <property type="term" value="P:methylation"/>
    <property type="evidence" value="ECO:0007669"/>
    <property type="project" value="UniProtKB-KW"/>
</dbReference>
<feature type="compositionally biased region" description="Polar residues" evidence="10">
    <location>
        <begin position="175"/>
        <end position="240"/>
    </location>
</feature>
<dbReference type="PANTHER" id="PTHR10108:SF1077">
    <property type="entry name" value="METHYLTRANSFERASE PMT27-RELATED"/>
    <property type="match status" value="1"/>
</dbReference>
<evidence type="ECO:0000256" key="9">
    <source>
        <dbReference type="ARBA" id="ARBA00060399"/>
    </source>
</evidence>
<feature type="transmembrane region" description="Helical" evidence="11">
    <location>
        <begin position="35"/>
        <end position="53"/>
    </location>
</feature>
<feature type="region of interest" description="Disordered" evidence="10">
    <location>
        <begin position="104"/>
        <end position="367"/>
    </location>
</feature>
<feature type="compositionally biased region" description="Basic and acidic residues" evidence="10">
    <location>
        <begin position="158"/>
        <end position="174"/>
    </location>
</feature>
<keyword evidence="5" id="KW-0735">Signal-anchor</keyword>
<dbReference type="GO" id="GO:0005802">
    <property type="term" value="C:trans-Golgi network"/>
    <property type="evidence" value="ECO:0007669"/>
    <property type="project" value="TreeGrafter"/>
</dbReference>
<sequence length="894" mass="101027">MIYFIFLLRTFLLFHLTIFLHKHHSYSSPLTYQLYPSQFAFSTHTHTLLMALFNSRKRSSSPSYVSTSTTLIFIALCVFGVWMISSNYGFSPQTLTDETTSTSMAIDTSSNTNNDLSSTQDIPVETTKNIQEPVETTTNSEIQKDISTTTTTTVFEDNPGHLPDDAIKSDDKNNNNEANKQKSATSDSQIFEESSVTQKEQASSISESGNNDQNSESDKVQQSSVETSEGNGMESQNANEVENKEQKQDVQSFDTRGSKNDEDEANKEQLREDKGDIKKKDGKVTTHDEKQDKNVDSKKGDTSQVSQLEPEKNENQDESEKSENSKAEKKGHKSKKAWATQADQSHQEKKRQQGESGSSSNDGEKEKQDNTWYLCNVTAGADYIPCLDNEKAIKMLRSTKHFQHRERHCPEDPPTCLVSLPQGYKTPIQWPSSRDKIWYHNVPHTLLAEVKGHQNWVKVTGEYLTFPGGGTQFIHGALHYIDFLQQAEGGIGWGKHTRVILDVGCGVGSFGGYLFERDVIAMSFAPKDEHEAQVQFALERGIPAISAVMGSQRLPFPSNVFDLIHCARCRVPWHEEGGMLLLELNRVLRPGGYFAWSATPVYQKLEEDVEIWNEMSSLTKAMCWDLVTINKDKLNHVGAAIYRKPISNECYERREKSQPPMCKDNDDPNAAWYVPLQACMHKVPVNKAERGAKWPEEWPRRLHKAPYWLNNSQLGIYKKPAATDFSEDNERWKNVIDELSNIGITWSNVRNVMDMKAVYGGFAAALRDLPVWVFNVVNIDSPDTLPIIYERGLFGIYHDWCESFSTYPRTYDLLHADNLFSKLKERCKLAAIMAEVDRIARPGGKLVVRDESSIISEVSALLKSLQWEIISSNEEKGILSAKKGNWRPDSLASS</sequence>
<evidence type="ECO:0000256" key="5">
    <source>
        <dbReference type="ARBA" id="ARBA00022968"/>
    </source>
</evidence>
<accession>A0A6A5LT52</accession>
<gene>
    <name evidence="13" type="ORF">Lalb_Chr09g0322111</name>
</gene>
<dbReference type="Proteomes" id="UP000447434">
    <property type="component" value="Chromosome 9"/>
</dbReference>
<feature type="compositionally biased region" description="Basic and acidic residues" evidence="10">
    <location>
        <begin position="256"/>
        <end position="301"/>
    </location>
</feature>
<evidence type="ECO:0000256" key="11">
    <source>
        <dbReference type="SAM" id="Phobius"/>
    </source>
</evidence>